<dbReference type="EMBL" id="CAKXZT010000010">
    <property type="protein sequence ID" value="CAH2395386.1"/>
    <property type="molecule type" value="Genomic_DNA"/>
</dbReference>
<accession>A0ABN8JCZ4</accession>
<keyword evidence="2" id="KW-0732">Signal</keyword>
<dbReference type="RefSeq" id="WP_254016455.1">
    <property type="nucleotide sequence ID" value="NZ_CAKXZT010000010.1"/>
</dbReference>
<feature type="region of interest" description="Disordered" evidence="1">
    <location>
        <begin position="20"/>
        <end position="104"/>
    </location>
</feature>
<keyword evidence="4" id="KW-1185">Reference proteome</keyword>
<dbReference type="Proteomes" id="UP001153050">
    <property type="component" value="Unassembled WGS sequence"/>
</dbReference>
<feature type="chain" id="PRO_5046810706" evidence="2">
    <location>
        <begin position="24"/>
        <end position="104"/>
    </location>
</feature>
<evidence type="ECO:0000313" key="3">
    <source>
        <dbReference type="EMBL" id="CAH2395386.1"/>
    </source>
</evidence>
<evidence type="ECO:0000313" key="4">
    <source>
        <dbReference type="Proteomes" id="UP001153050"/>
    </source>
</evidence>
<name>A0ABN8JCZ4_9HYPH</name>
<feature type="signal peptide" evidence="2">
    <location>
        <begin position="1"/>
        <end position="23"/>
    </location>
</feature>
<organism evidence="3 4">
    <name type="scientific">Mesorhizobium escarrei</name>
    <dbReference type="NCBI Taxonomy" id="666018"/>
    <lineage>
        <taxon>Bacteria</taxon>
        <taxon>Pseudomonadati</taxon>
        <taxon>Pseudomonadota</taxon>
        <taxon>Alphaproteobacteria</taxon>
        <taxon>Hyphomicrobiales</taxon>
        <taxon>Phyllobacteriaceae</taxon>
        <taxon>Mesorhizobium</taxon>
    </lineage>
</organism>
<gene>
    <name evidence="3" type="ORF">MES5069_1070013</name>
</gene>
<reference evidence="3 4" key="1">
    <citation type="submission" date="2022-03" db="EMBL/GenBank/DDBJ databases">
        <authorList>
            <person name="Brunel B."/>
        </authorList>
    </citation>
    <scope>NUCLEOTIDE SEQUENCE [LARGE SCALE GENOMIC DNA]</scope>
    <source>
        <strain evidence="3">STM5069sample</strain>
    </source>
</reference>
<feature type="compositionally biased region" description="Polar residues" evidence="1">
    <location>
        <begin position="40"/>
        <end position="60"/>
    </location>
</feature>
<evidence type="ECO:0000256" key="2">
    <source>
        <dbReference type="SAM" id="SignalP"/>
    </source>
</evidence>
<comment type="caution">
    <text evidence="3">The sequence shown here is derived from an EMBL/GenBank/DDBJ whole genome shotgun (WGS) entry which is preliminary data.</text>
</comment>
<sequence length="104" mass="10677">MKPFAFLPITLLGALAVAAPAAAQTDNETQNQAPAGHCQAQPQNDLQQTPPVNNGDSLTDTLDPCNGVLLPPPTGDQGMAAPPPDEGKTPVLKPGEVPPQPPKQ</sequence>
<protein>
    <submittedName>
        <fullName evidence="3">Uncharacterized protein</fullName>
    </submittedName>
</protein>
<evidence type="ECO:0000256" key="1">
    <source>
        <dbReference type="SAM" id="MobiDB-lite"/>
    </source>
</evidence>
<proteinExistence type="predicted"/>
<feature type="compositionally biased region" description="Polar residues" evidence="1">
    <location>
        <begin position="24"/>
        <end position="33"/>
    </location>
</feature>